<reference evidence="14 15" key="1">
    <citation type="submission" date="2016-10" db="EMBL/GenBank/DDBJ databases">
        <authorList>
            <person name="de Groot N.N."/>
        </authorList>
    </citation>
    <scope>NUCLEOTIDE SEQUENCE [LARGE SCALE GENOMIC DNA]</scope>
    <source>
        <strain evidence="14 15">CGMCC 4.5739</strain>
    </source>
</reference>
<dbReference type="Pfam" id="PF02518">
    <property type="entry name" value="HATPase_c"/>
    <property type="match status" value="1"/>
</dbReference>
<gene>
    <name evidence="14" type="ORF">SAMN05421773_103283</name>
</gene>
<keyword evidence="6" id="KW-0479">Metal-binding</keyword>
<dbReference type="GO" id="GO:0070483">
    <property type="term" value="P:detection of hypoxia"/>
    <property type="evidence" value="ECO:0007669"/>
    <property type="project" value="UniProtKB-ARBA"/>
</dbReference>
<dbReference type="GO" id="GO:0046983">
    <property type="term" value="F:protein dimerization activity"/>
    <property type="evidence" value="ECO:0007669"/>
    <property type="project" value="InterPro"/>
</dbReference>
<organism evidence="14 15">
    <name type="scientific">Streptomyces aidingensis</name>
    <dbReference type="NCBI Taxonomy" id="910347"/>
    <lineage>
        <taxon>Bacteria</taxon>
        <taxon>Bacillati</taxon>
        <taxon>Actinomycetota</taxon>
        <taxon>Actinomycetes</taxon>
        <taxon>Kitasatosporales</taxon>
        <taxon>Streptomycetaceae</taxon>
        <taxon>Streptomyces</taxon>
    </lineage>
</organism>
<evidence type="ECO:0000259" key="12">
    <source>
        <dbReference type="SMART" id="SM00065"/>
    </source>
</evidence>
<dbReference type="GO" id="GO:0020037">
    <property type="term" value="F:heme binding"/>
    <property type="evidence" value="ECO:0007669"/>
    <property type="project" value="UniProtKB-ARBA"/>
</dbReference>
<evidence type="ECO:0000256" key="4">
    <source>
        <dbReference type="ARBA" id="ARBA00022553"/>
    </source>
</evidence>
<dbReference type="Pfam" id="PF07730">
    <property type="entry name" value="HisKA_3"/>
    <property type="match status" value="1"/>
</dbReference>
<dbReference type="InterPro" id="IPR003018">
    <property type="entry name" value="GAF"/>
</dbReference>
<evidence type="ECO:0000256" key="9">
    <source>
        <dbReference type="ARBA" id="ARBA00023004"/>
    </source>
</evidence>
<keyword evidence="4" id="KW-0597">Phosphoprotein</keyword>
<evidence type="ECO:0000256" key="11">
    <source>
        <dbReference type="SAM" id="MobiDB-lite"/>
    </source>
</evidence>
<accession>A0A1I1JBM9</accession>
<dbReference type="SMART" id="SM00065">
    <property type="entry name" value="GAF"/>
    <property type="match status" value="2"/>
</dbReference>
<dbReference type="SUPFAM" id="SSF55781">
    <property type="entry name" value="GAF domain-like"/>
    <property type="match status" value="2"/>
</dbReference>
<feature type="region of interest" description="Disordered" evidence="11">
    <location>
        <begin position="561"/>
        <end position="592"/>
    </location>
</feature>
<dbReference type="GO" id="GO:0005524">
    <property type="term" value="F:ATP binding"/>
    <property type="evidence" value="ECO:0007669"/>
    <property type="project" value="UniProtKB-ARBA"/>
</dbReference>
<evidence type="ECO:0000313" key="14">
    <source>
        <dbReference type="EMBL" id="SFC43353.1"/>
    </source>
</evidence>
<dbReference type="GO" id="GO:0000155">
    <property type="term" value="F:phosphorelay sensor kinase activity"/>
    <property type="evidence" value="ECO:0007669"/>
    <property type="project" value="InterPro"/>
</dbReference>
<dbReference type="InterPro" id="IPR050482">
    <property type="entry name" value="Sensor_HK_TwoCompSys"/>
</dbReference>
<dbReference type="STRING" id="910347.SAMN05421773_103283"/>
<keyword evidence="15" id="KW-1185">Reference proteome</keyword>
<dbReference type="GO" id="GO:0000287">
    <property type="term" value="F:magnesium ion binding"/>
    <property type="evidence" value="ECO:0007669"/>
    <property type="project" value="UniProtKB-ARBA"/>
</dbReference>
<comment type="cofactor">
    <cofactor evidence="1">
        <name>Mg(2+)</name>
        <dbReference type="ChEBI" id="CHEBI:18420"/>
    </cofactor>
</comment>
<dbReference type="Pfam" id="PF13185">
    <property type="entry name" value="GAF_2"/>
    <property type="match status" value="2"/>
</dbReference>
<evidence type="ECO:0000256" key="7">
    <source>
        <dbReference type="ARBA" id="ARBA00022777"/>
    </source>
</evidence>
<dbReference type="GO" id="GO:0019825">
    <property type="term" value="F:oxygen binding"/>
    <property type="evidence" value="ECO:0007669"/>
    <property type="project" value="UniProtKB-ARBA"/>
</dbReference>
<dbReference type="RefSeq" id="WP_245833917.1">
    <property type="nucleotide sequence ID" value="NZ_FOLM01000003.1"/>
</dbReference>
<dbReference type="PANTHER" id="PTHR24421">
    <property type="entry name" value="NITRATE/NITRITE SENSOR PROTEIN NARX-RELATED"/>
    <property type="match status" value="1"/>
</dbReference>
<dbReference type="InterPro" id="IPR011712">
    <property type="entry name" value="Sig_transdc_His_kin_sub3_dim/P"/>
</dbReference>
<evidence type="ECO:0000256" key="2">
    <source>
        <dbReference type="ARBA" id="ARBA00001971"/>
    </source>
</evidence>
<evidence type="ECO:0000256" key="3">
    <source>
        <dbReference type="ARBA" id="ARBA00022490"/>
    </source>
</evidence>
<dbReference type="InterPro" id="IPR003594">
    <property type="entry name" value="HATPase_dom"/>
</dbReference>
<dbReference type="Gene3D" id="3.30.450.40">
    <property type="match status" value="2"/>
</dbReference>
<dbReference type="GO" id="GO:0070025">
    <property type="term" value="F:carbon monoxide binding"/>
    <property type="evidence" value="ECO:0007669"/>
    <property type="project" value="UniProtKB-ARBA"/>
</dbReference>
<dbReference type="GO" id="GO:0070026">
    <property type="term" value="F:nitric oxide binding"/>
    <property type="evidence" value="ECO:0007669"/>
    <property type="project" value="UniProtKB-ARBA"/>
</dbReference>
<evidence type="ECO:0000256" key="5">
    <source>
        <dbReference type="ARBA" id="ARBA00022679"/>
    </source>
</evidence>
<dbReference type="Gene3D" id="3.30.565.10">
    <property type="entry name" value="Histidine kinase-like ATPase, C-terminal domain"/>
    <property type="match status" value="1"/>
</dbReference>
<comment type="cofactor">
    <cofactor evidence="2">
        <name>heme</name>
        <dbReference type="ChEBI" id="CHEBI:30413"/>
    </cofactor>
</comment>
<evidence type="ECO:0000256" key="10">
    <source>
        <dbReference type="ARBA" id="ARBA00023012"/>
    </source>
</evidence>
<dbReference type="Gene3D" id="1.20.5.1930">
    <property type="match status" value="1"/>
</dbReference>
<dbReference type="InterPro" id="IPR036890">
    <property type="entry name" value="HATPase_C_sf"/>
</dbReference>
<dbReference type="GO" id="GO:0019826">
    <property type="term" value="F:oxygen sensor activity"/>
    <property type="evidence" value="ECO:0007669"/>
    <property type="project" value="UniProtKB-ARBA"/>
</dbReference>
<dbReference type="SMART" id="SM00387">
    <property type="entry name" value="HATPase_c"/>
    <property type="match status" value="1"/>
</dbReference>
<feature type="domain" description="GAF" evidence="12">
    <location>
        <begin position="62"/>
        <end position="209"/>
    </location>
</feature>
<evidence type="ECO:0000259" key="13">
    <source>
        <dbReference type="SMART" id="SM00387"/>
    </source>
</evidence>
<keyword evidence="3" id="KW-0963">Cytoplasm</keyword>
<protein>
    <submittedName>
        <fullName evidence="14">GAF domain-containing protein</fullName>
    </submittedName>
</protein>
<dbReference type="GO" id="GO:0016020">
    <property type="term" value="C:membrane"/>
    <property type="evidence" value="ECO:0007669"/>
    <property type="project" value="InterPro"/>
</dbReference>
<keyword evidence="9" id="KW-0408">Iron</keyword>
<evidence type="ECO:0000256" key="1">
    <source>
        <dbReference type="ARBA" id="ARBA00001946"/>
    </source>
</evidence>
<dbReference type="CDD" id="cd16917">
    <property type="entry name" value="HATPase_UhpB-NarQ-NarX-like"/>
    <property type="match status" value="1"/>
</dbReference>
<dbReference type="AlphaFoldDB" id="A0A1I1JBM9"/>
<dbReference type="FunFam" id="3.30.450.40:FF:000052">
    <property type="entry name" value="Oxygen sensor histidine kinase response regulator DevS/DosS"/>
    <property type="match status" value="1"/>
</dbReference>
<dbReference type="SUPFAM" id="SSF55874">
    <property type="entry name" value="ATPase domain of HSP90 chaperone/DNA topoisomerase II/histidine kinase"/>
    <property type="match status" value="1"/>
</dbReference>
<feature type="domain" description="Histidine kinase/HSP90-like ATPase" evidence="13">
    <location>
        <begin position="491"/>
        <end position="585"/>
    </location>
</feature>
<evidence type="ECO:0000313" key="15">
    <source>
        <dbReference type="Proteomes" id="UP000199207"/>
    </source>
</evidence>
<evidence type="ECO:0000256" key="8">
    <source>
        <dbReference type="ARBA" id="ARBA00022842"/>
    </source>
</evidence>
<proteinExistence type="predicted"/>
<evidence type="ECO:0000256" key="6">
    <source>
        <dbReference type="ARBA" id="ARBA00022723"/>
    </source>
</evidence>
<feature type="domain" description="GAF" evidence="12">
    <location>
        <begin position="230"/>
        <end position="378"/>
    </location>
</feature>
<keyword evidence="10" id="KW-0902">Two-component regulatory system</keyword>
<keyword evidence="5" id="KW-0808">Transferase</keyword>
<feature type="compositionally biased region" description="Basic and acidic residues" evidence="11">
    <location>
        <begin position="583"/>
        <end position="592"/>
    </location>
</feature>
<dbReference type="InterPro" id="IPR029016">
    <property type="entry name" value="GAF-like_dom_sf"/>
</dbReference>
<sequence length="592" mass="63542">MAEAADQDHGAEHGAQRPAALPQLRLDQLLDELQLRLDAARHTQNRMHSLLEAVLSVGRELELDQVLRRIVEAATTLTDARYGALGVIGENNRIATFLTVGISDELAREIGPYPSGHGILGELIRHPHPLRLPDLGRHPASYGFPAHHPPMHTFVGVPIRVRDEVFGNLYLTEKRGGAEFDADDEAVLTTLSVAAGVAIDNARLYRESRRREQWLEAIGEIVRTLLSGASAADVLGLIARRAMEVAEADSACVLLPTADGSALRVEVAEGTDARMLSGLRVPMDDALAGAAARTGEPGVTVDIRSDPGAYGFRGLSEPQGPVVAVPLLSPHEAARGALRLARRAERPGFDHIEVGLLSGFAAQAALALEVARHRTESEQIKLLQDRDRIARDLHDLAIQRLFATGMTLQSAGRLIDRPEAADRVSRAVDDLDETIKIIRSTIFALRTSGDSAGERGLRRRLTKVVSSASEVLGFAPSLRMEGPVDTDVTEEIADHVEAVTAEALSNVARHAHARRADVVLTVATEVELTVTDDGVGVGKPARTGGLSNMRSRAEQLGGGFEVGPAGEENGEPTGSRLLWRVPLPEHAEQPGD</sequence>
<keyword evidence="8" id="KW-0460">Magnesium</keyword>
<name>A0A1I1JBM9_9ACTN</name>
<keyword evidence="7" id="KW-0418">Kinase</keyword>
<dbReference type="EMBL" id="FOLM01000003">
    <property type="protein sequence ID" value="SFC43353.1"/>
    <property type="molecule type" value="Genomic_DNA"/>
</dbReference>
<dbReference type="Proteomes" id="UP000199207">
    <property type="component" value="Unassembled WGS sequence"/>
</dbReference>
<dbReference type="PANTHER" id="PTHR24421:SF56">
    <property type="entry name" value="OXYGEN SENSOR HISTIDINE KINASE RESPONSE REGULATOR DOST"/>
    <property type="match status" value="1"/>
</dbReference>